<proteinExistence type="inferred from homology"/>
<dbReference type="PROSITE" id="PS00059">
    <property type="entry name" value="ADH_ZINC"/>
    <property type="match status" value="1"/>
</dbReference>
<comment type="cofactor">
    <cofactor evidence="1 7">
        <name>Zn(2+)</name>
        <dbReference type="ChEBI" id="CHEBI:29105"/>
    </cofactor>
</comment>
<dbReference type="PANTHER" id="PTHR43161:SF9">
    <property type="entry name" value="SORBITOL DEHYDROGENASE"/>
    <property type="match status" value="1"/>
</dbReference>
<feature type="compositionally biased region" description="Pro residues" evidence="8">
    <location>
        <begin position="565"/>
        <end position="578"/>
    </location>
</feature>
<protein>
    <submittedName>
        <fullName evidence="10">Sorbitol dehydrogenase</fullName>
    </submittedName>
</protein>
<dbReference type="STRING" id="448386.A0A2V3J3B1"/>
<reference evidence="10 11" key="1">
    <citation type="journal article" date="2018" name="Mol. Biol. Evol.">
        <title>Analysis of the draft genome of the red seaweed Gracilariopsis chorda provides insights into genome size evolution in Rhodophyta.</title>
        <authorList>
            <person name="Lee J."/>
            <person name="Yang E.C."/>
            <person name="Graf L."/>
            <person name="Yang J.H."/>
            <person name="Qiu H."/>
            <person name="Zel Zion U."/>
            <person name="Chan C.X."/>
            <person name="Stephens T.G."/>
            <person name="Weber A.P.M."/>
            <person name="Boo G.H."/>
            <person name="Boo S.M."/>
            <person name="Kim K.M."/>
            <person name="Shin Y."/>
            <person name="Jung M."/>
            <person name="Lee S.J."/>
            <person name="Yim H.S."/>
            <person name="Lee J.H."/>
            <person name="Bhattacharya D."/>
            <person name="Yoon H.S."/>
        </authorList>
    </citation>
    <scope>NUCLEOTIDE SEQUENCE [LARGE SCALE GENOMIC DNA]</scope>
    <source>
        <strain evidence="10 11">SKKU-2015</strain>
        <tissue evidence="10">Whole body</tissue>
    </source>
</reference>
<dbReference type="Pfam" id="PF00107">
    <property type="entry name" value="ADH_zinc_N"/>
    <property type="match status" value="1"/>
</dbReference>
<evidence type="ECO:0000256" key="2">
    <source>
        <dbReference type="ARBA" id="ARBA00008072"/>
    </source>
</evidence>
<keyword evidence="3 7" id="KW-0479">Metal-binding</keyword>
<dbReference type="Pfam" id="PF08240">
    <property type="entry name" value="ADH_N"/>
    <property type="match status" value="1"/>
</dbReference>
<dbReference type="OrthoDB" id="1879366at2759"/>
<evidence type="ECO:0000256" key="5">
    <source>
        <dbReference type="ARBA" id="ARBA00023002"/>
    </source>
</evidence>
<feature type="region of interest" description="Disordered" evidence="8">
    <location>
        <begin position="1"/>
        <end position="24"/>
    </location>
</feature>
<dbReference type="InterPro" id="IPR013154">
    <property type="entry name" value="ADH-like_N"/>
</dbReference>
<keyword evidence="5" id="KW-0560">Oxidoreductase</keyword>
<sequence>MTQHMSQQMSQPMPTGPQDVAPEDELDPNLVKLACQNRIRNRSKRSPEWIFFADAGMWQTVNGEESKFRIANCRYCLKADIQTRIRGKIETMKNHILECDKIPASQKAVYERHPARFRKRQPGTANVDPSKRLKYDGLLKANAHLNVDGIENKAVVLHGAGDLRIDKVPIPAIPEGHVLVAMRSVGICGSDVHYWTDGRIGDFVIDKPMILGHEGSGVVRLIGENVTGLEEGDRVAIEPGVPCSACSHCRHGRYNLCPHVKFAATPPINGSLAHFIVHPAHFLYKLPPMISFDQAALFEPLSVGIHACRRGNVSLGSTVFITGAGPVGLMCMLVAKASGAARILIQDIDADRLQVAKELGADRVILAHTEGDPKVSVEAIAADVCIDASGVESAIKACIYGAKRGGVVVLVGMGHPDISLPVLEISMREVDIRGVFRYCNTYPAALELVSSGKVNLKRLVTHRFKMMDALDAFETARNRVGKAIKVIIDCTPHPIQPITSQANTLAPPINNPLPNIANTIQTGLNTSLPTSLPTQVASVASVASVTAVPTVPLTMSTAAAAAAVPPVPTPQQQNPPMPWGDRES</sequence>
<comment type="caution">
    <text evidence="10">The sequence shown here is derived from an EMBL/GenBank/DDBJ whole genome shotgun (WGS) entry which is preliminary data.</text>
</comment>
<evidence type="ECO:0000256" key="4">
    <source>
        <dbReference type="ARBA" id="ARBA00022833"/>
    </source>
</evidence>
<feature type="compositionally biased region" description="Low complexity" evidence="8">
    <location>
        <begin position="1"/>
        <end position="13"/>
    </location>
</feature>
<dbReference type="InterPro" id="IPR020843">
    <property type="entry name" value="ER"/>
</dbReference>
<evidence type="ECO:0000313" key="11">
    <source>
        <dbReference type="Proteomes" id="UP000247409"/>
    </source>
</evidence>
<dbReference type="GO" id="GO:0003939">
    <property type="term" value="F:L-iditol 2-dehydrogenase (NAD+) activity"/>
    <property type="evidence" value="ECO:0007669"/>
    <property type="project" value="TreeGrafter"/>
</dbReference>
<dbReference type="InterPro" id="IPR002328">
    <property type="entry name" value="ADH_Zn_CS"/>
</dbReference>
<keyword evidence="4 7" id="KW-0862">Zinc</keyword>
<dbReference type="SUPFAM" id="SSF50129">
    <property type="entry name" value="GroES-like"/>
    <property type="match status" value="1"/>
</dbReference>
<keyword evidence="11" id="KW-1185">Reference proteome</keyword>
<dbReference type="FunFam" id="3.40.50.720:FF:000068">
    <property type="entry name" value="Sorbitol dehydrogenase"/>
    <property type="match status" value="1"/>
</dbReference>
<evidence type="ECO:0000259" key="9">
    <source>
        <dbReference type="SMART" id="SM00829"/>
    </source>
</evidence>
<organism evidence="10 11">
    <name type="scientific">Gracilariopsis chorda</name>
    <dbReference type="NCBI Taxonomy" id="448386"/>
    <lineage>
        <taxon>Eukaryota</taxon>
        <taxon>Rhodophyta</taxon>
        <taxon>Florideophyceae</taxon>
        <taxon>Rhodymeniophycidae</taxon>
        <taxon>Gracilariales</taxon>
        <taxon>Gracilariaceae</taxon>
        <taxon>Gracilariopsis</taxon>
    </lineage>
</organism>
<evidence type="ECO:0000256" key="6">
    <source>
        <dbReference type="ARBA" id="ARBA00023027"/>
    </source>
</evidence>
<dbReference type="AlphaFoldDB" id="A0A2V3J3B1"/>
<dbReference type="SUPFAM" id="SSF51735">
    <property type="entry name" value="NAD(P)-binding Rossmann-fold domains"/>
    <property type="match status" value="1"/>
</dbReference>
<dbReference type="Gene3D" id="3.40.50.720">
    <property type="entry name" value="NAD(P)-binding Rossmann-like Domain"/>
    <property type="match status" value="1"/>
</dbReference>
<dbReference type="InterPro" id="IPR036291">
    <property type="entry name" value="NAD(P)-bd_dom_sf"/>
</dbReference>
<evidence type="ECO:0000256" key="8">
    <source>
        <dbReference type="SAM" id="MobiDB-lite"/>
    </source>
</evidence>
<dbReference type="InterPro" id="IPR045306">
    <property type="entry name" value="SDH-like"/>
</dbReference>
<dbReference type="InterPro" id="IPR011032">
    <property type="entry name" value="GroES-like_sf"/>
</dbReference>
<dbReference type="Gene3D" id="3.90.180.10">
    <property type="entry name" value="Medium-chain alcohol dehydrogenases, catalytic domain"/>
    <property type="match status" value="1"/>
</dbReference>
<evidence type="ECO:0000256" key="7">
    <source>
        <dbReference type="RuleBase" id="RU361277"/>
    </source>
</evidence>
<comment type="similarity">
    <text evidence="2 7">Belongs to the zinc-containing alcohol dehydrogenase family.</text>
</comment>
<dbReference type="SMART" id="SM00829">
    <property type="entry name" value="PKS_ER"/>
    <property type="match status" value="1"/>
</dbReference>
<dbReference type="GO" id="GO:0008270">
    <property type="term" value="F:zinc ion binding"/>
    <property type="evidence" value="ECO:0007669"/>
    <property type="project" value="InterPro"/>
</dbReference>
<dbReference type="Proteomes" id="UP000247409">
    <property type="component" value="Unassembled WGS sequence"/>
</dbReference>
<dbReference type="PANTHER" id="PTHR43161">
    <property type="entry name" value="SORBITOL DEHYDROGENASE"/>
    <property type="match status" value="1"/>
</dbReference>
<name>A0A2V3J3B1_9FLOR</name>
<dbReference type="GO" id="GO:0006062">
    <property type="term" value="P:sorbitol catabolic process"/>
    <property type="evidence" value="ECO:0007669"/>
    <property type="project" value="TreeGrafter"/>
</dbReference>
<feature type="domain" description="Enoyl reductase (ER)" evidence="9">
    <location>
        <begin position="159"/>
        <end position="488"/>
    </location>
</feature>
<keyword evidence="6" id="KW-0520">NAD</keyword>
<accession>A0A2V3J3B1</accession>
<evidence type="ECO:0000313" key="10">
    <source>
        <dbReference type="EMBL" id="PXF48875.1"/>
    </source>
</evidence>
<dbReference type="CDD" id="cd05285">
    <property type="entry name" value="sorbitol_DH"/>
    <property type="match status" value="1"/>
</dbReference>
<dbReference type="EMBL" id="NBIV01000011">
    <property type="protein sequence ID" value="PXF48875.1"/>
    <property type="molecule type" value="Genomic_DNA"/>
</dbReference>
<dbReference type="InterPro" id="IPR013149">
    <property type="entry name" value="ADH-like_C"/>
</dbReference>
<gene>
    <name evidence="10" type="ORF">BWQ96_01431</name>
</gene>
<evidence type="ECO:0000256" key="3">
    <source>
        <dbReference type="ARBA" id="ARBA00022723"/>
    </source>
</evidence>
<feature type="region of interest" description="Disordered" evidence="8">
    <location>
        <begin position="563"/>
        <end position="584"/>
    </location>
</feature>
<evidence type="ECO:0000256" key="1">
    <source>
        <dbReference type="ARBA" id="ARBA00001947"/>
    </source>
</evidence>